<name>A0A0S3UJX3_PREIN</name>
<organism evidence="1 2">
    <name type="scientific">Prevotella intermedia</name>
    <dbReference type="NCBI Taxonomy" id="28131"/>
    <lineage>
        <taxon>Bacteria</taxon>
        <taxon>Pseudomonadati</taxon>
        <taxon>Bacteroidota</taxon>
        <taxon>Bacteroidia</taxon>
        <taxon>Bacteroidales</taxon>
        <taxon>Prevotellaceae</taxon>
        <taxon>Prevotella</taxon>
    </lineage>
</organism>
<sequence length="85" mass="9804">MLLKEKNTTFAAGFIHYSTFKNMEIQEYRQLILDELLARKNAKGEPVIDEKTAKDLLNELTDEELEEGMLFNEPTDVADIIIQSK</sequence>
<evidence type="ECO:0000313" key="1">
    <source>
        <dbReference type="EMBL" id="BAU17630.1"/>
    </source>
</evidence>
<dbReference type="Proteomes" id="UP000217431">
    <property type="component" value="Chromosome I"/>
</dbReference>
<reference evidence="1 2" key="1">
    <citation type="journal article" date="2016" name="DNA Res.">
        <title>The complete genome sequencing of Prevotella intermedia strain OMA14 and a subsequent fine-scale, intra-species genomic comparison reveal an unusual amplification of conjugative and mobile transposons and identify a novel Prevotella-lineage-specific repeat.</title>
        <authorList>
            <person name="Naito M."/>
            <person name="Ogura Y."/>
            <person name="Itoh T."/>
            <person name="Shoji M."/>
            <person name="Okamoto M."/>
            <person name="Hayashi T."/>
            <person name="Nakayama K."/>
        </authorList>
    </citation>
    <scope>NUCLEOTIDE SEQUENCE [LARGE SCALE GENOMIC DNA]</scope>
    <source>
        <strain evidence="1 2">OMA14</strain>
    </source>
</reference>
<accession>A0A0S3UJX3</accession>
<protein>
    <submittedName>
        <fullName evidence="1">Uncharacterized protein</fullName>
    </submittedName>
</protein>
<proteinExistence type="predicted"/>
<dbReference type="AlphaFoldDB" id="A0A0S3UJX3"/>
<gene>
    <name evidence="1" type="ORF">PIOMA14_I_1122</name>
</gene>
<dbReference type="STRING" id="28131.BWX40_03230"/>
<dbReference type="EMBL" id="AP014597">
    <property type="protein sequence ID" value="BAU17630.1"/>
    <property type="molecule type" value="Genomic_DNA"/>
</dbReference>
<evidence type="ECO:0000313" key="2">
    <source>
        <dbReference type="Proteomes" id="UP000217431"/>
    </source>
</evidence>